<dbReference type="InterPro" id="IPR044068">
    <property type="entry name" value="CB"/>
</dbReference>
<protein>
    <submittedName>
        <fullName evidence="9">Site-specific recombinase XerD</fullName>
    </submittedName>
</protein>
<dbReference type="Gene3D" id="1.10.443.10">
    <property type="entry name" value="Intergrase catalytic core"/>
    <property type="match status" value="1"/>
</dbReference>
<dbReference type="InterPro" id="IPR050090">
    <property type="entry name" value="Tyrosine_recombinase_XerCD"/>
</dbReference>
<feature type="domain" description="Tyr recombinase" evidence="6">
    <location>
        <begin position="86"/>
        <end position="261"/>
    </location>
</feature>
<evidence type="ECO:0000256" key="5">
    <source>
        <dbReference type="PROSITE-ProRule" id="PRU01248"/>
    </source>
</evidence>
<evidence type="ECO:0000259" key="6">
    <source>
        <dbReference type="PROSITE" id="PS51898"/>
    </source>
</evidence>
<dbReference type="PROSITE" id="PS51898">
    <property type="entry name" value="TYR_RECOMBINASE"/>
    <property type="match status" value="1"/>
</dbReference>
<evidence type="ECO:0000256" key="2">
    <source>
        <dbReference type="ARBA" id="ARBA00022908"/>
    </source>
</evidence>
<evidence type="ECO:0000313" key="8">
    <source>
        <dbReference type="EMBL" id="SEJ89088.1"/>
    </source>
</evidence>
<keyword evidence="3 5" id="KW-0238">DNA-binding</keyword>
<comment type="similarity">
    <text evidence="1">Belongs to the 'phage' integrase family.</text>
</comment>
<evidence type="ECO:0000256" key="3">
    <source>
        <dbReference type="ARBA" id="ARBA00023125"/>
    </source>
</evidence>
<dbReference type="InterPro" id="IPR011010">
    <property type="entry name" value="DNA_brk_join_enz"/>
</dbReference>
<sequence length="274" mass="30684">MRIKGLRPITQKMYLRSVREFARFLGRSPDLATPEDLRAFQLDMTNKGTGAPTFNHRLTALSFFFSVTCDRSEMKRYLRYQRIAKQIPVVLSAAEVARILAAAPGPGLKYGAALSVAYGCGLRANEVTHLKVSDIDSDRMLIRVEQGKGRKDRQVMLSPTLLELLRAYYRETRPAGWLFPGRDPANPISNRQLSRAFHAACDFADIKKNVSPHTLRHCFATHLLENGTDIRVIQVLLGHTTLETTTVYTKVAIKMIRDVTSPLDLLNLEKGGSG</sequence>
<dbReference type="PANTHER" id="PTHR30349">
    <property type="entry name" value="PHAGE INTEGRASE-RELATED"/>
    <property type="match status" value="1"/>
</dbReference>
<dbReference type="AlphaFoldDB" id="A0A975ZQS5"/>
<evidence type="ECO:0000256" key="1">
    <source>
        <dbReference type="ARBA" id="ARBA00008857"/>
    </source>
</evidence>
<dbReference type="InterPro" id="IPR010998">
    <property type="entry name" value="Integrase_recombinase_N"/>
</dbReference>
<comment type="caution">
    <text evidence="9">The sequence shown here is derived from an EMBL/GenBank/DDBJ whole genome shotgun (WGS) entry which is preliminary data.</text>
</comment>
<dbReference type="PANTHER" id="PTHR30349:SF64">
    <property type="entry name" value="PROPHAGE INTEGRASE INTD-RELATED"/>
    <property type="match status" value="1"/>
</dbReference>
<proteinExistence type="inferred from homology"/>
<name>A0A975ZQS5_9RHOB</name>
<organism evidence="9 12">
    <name type="scientific">Marinovum algicola</name>
    <dbReference type="NCBI Taxonomy" id="42444"/>
    <lineage>
        <taxon>Bacteria</taxon>
        <taxon>Pseudomonadati</taxon>
        <taxon>Pseudomonadota</taxon>
        <taxon>Alphaproteobacteria</taxon>
        <taxon>Rhodobacterales</taxon>
        <taxon>Roseobacteraceae</taxon>
        <taxon>Marinovum</taxon>
    </lineage>
</organism>
<reference evidence="9 12" key="1">
    <citation type="submission" date="2016-10" db="EMBL/GenBank/DDBJ databases">
        <authorList>
            <person name="Varghese N."/>
            <person name="Submissions S."/>
        </authorList>
    </citation>
    <scope>NUCLEOTIDE SEQUENCE [LARGE SCALE GENOMIC DNA]</scope>
    <source>
        <strain evidence="9 12">FF3</strain>
    </source>
</reference>
<dbReference type="EMBL" id="FNYY01000045">
    <property type="protein sequence ID" value="SEK11953.1"/>
    <property type="molecule type" value="Genomic_DNA"/>
</dbReference>
<dbReference type="Pfam" id="PF13495">
    <property type="entry name" value="Phage_int_SAM_4"/>
    <property type="match status" value="1"/>
</dbReference>
<dbReference type="GO" id="GO:0006310">
    <property type="term" value="P:DNA recombination"/>
    <property type="evidence" value="ECO:0007669"/>
    <property type="project" value="UniProtKB-KW"/>
</dbReference>
<accession>A0A975ZQS5</accession>
<evidence type="ECO:0000259" key="7">
    <source>
        <dbReference type="PROSITE" id="PS51900"/>
    </source>
</evidence>
<evidence type="ECO:0000313" key="11">
    <source>
        <dbReference type="EMBL" id="SEK11953.1"/>
    </source>
</evidence>
<dbReference type="GO" id="GO:0003677">
    <property type="term" value="F:DNA binding"/>
    <property type="evidence" value="ECO:0007669"/>
    <property type="project" value="UniProtKB-UniRule"/>
</dbReference>
<dbReference type="InterPro" id="IPR002104">
    <property type="entry name" value="Integrase_catalytic"/>
</dbReference>
<dbReference type="Pfam" id="PF00589">
    <property type="entry name" value="Phage_integrase"/>
    <property type="match status" value="1"/>
</dbReference>
<evidence type="ECO:0000313" key="10">
    <source>
        <dbReference type="EMBL" id="SEK11409.1"/>
    </source>
</evidence>
<dbReference type="EMBL" id="FNYY01000013">
    <property type="protein sequence ID" value="SEJ89088.1"/>
    <property type="molecule type" value="Genomic_DNA"/>
</dbReference>
<dbReference type="InterPro" id="IPR004107">
    <property type="entry name" value="Integrase_SAM-like_N"/>
</dbReference>
<evidence type="ECO:0000313" key="9">
    <source>
        <dbReference type="EMBL" id="SEK08747.1"/>
    </source>
</evidence>
<dbReference type="PROSITE" id="PS51900">
    <property type="entry name" value="CB"/>
    <property type="match status" value="1"/>
</dbReference>
<keyword evidence="12" id="KW-1185">Reference proteome</keyword>
<evidence type="ECO:0000256" key="4">
    <source>
        <dbReference type="ARBA" id="ARBA00023172"/>
    </source>
</evidence>
<dbReference type="Proteomes" id="UP000182932">
    <property type="component" value="Unassembled WGS sequence"/>
</dbReference>
<dbReference type="InterPro" id="IPR013762">
    <property type="entry name" value="Integrase-like_cat_sf"/>
</dbReference>
<gene>
    <name evidence="8" type="ORF">SAMN04487940_1133</name>
    <name evidence="9" type="ORF">SAMN04487940_12745</name>
    <name evidence="10" type="ORF">SAMN04487940_13810</name>
    <name evidence="11" type="ORF">SAMN04487940_1453</name>
</gene>
<feature type="domain" description="Core-binding (CB)" evidence="7">
    <location>
        <begin position="1"/>
        <end position="69"/>
    </location>
</feature>
<evidence type="ECO:0000313" key="12">
    <source>
        <dbReference type="Proteomes" id="UP000182932"/>
    </source>
</evidence>
<dbReference type="EMBL" id="FNYY01000038">
    <property type="protein sequence ID" value="SEK11409.1"/>
    <property type="molecule type" value="Genomic_DNA"/>
</dbReference>
<dbReference type="Gene3D" id="1.10.150.130">
    <property type="match status" value="1"/>
</dbReference>
<dbReference type="GO" id="GO:0015074">
    <property type="term" value="P:DNA integration"/>
    <property type="evidence" value="ECO:0007669"/>
    <property type="project" value="UniProtKB-KW"/>
</dbReference>
<keyword evidence="4" id="KW-0233">DNA recombination</keyword>
<dbReference type="EMBL" id="FNYY01000027">
    <property type="protein sequence ID" value="SEK08747.1"/>
    <property type="molecule type" value="Genomic_DNA"/>
</dbReference>
<keyword evidence="2" id="KW-0229">DNA integration</keyword>
<dbReference type="SUPFAM" id="SSF56349">
    <property type="entry name" value="DNA breaking-rejoining enzymes"/>
    <property type="match status" value="1"/>
</dbReference>